<organism evidence="1 2">
    <name type="scientific">Deinococcus arenae</name>
    <dbReference type="NCBI Taxonomy" id="1452751"/>
    <lineage>
        <taxon>Bacteria</taxon>
        <taxon>Thermotogati</taxon>
        <taxon>Deinococcota</taxon>
        <taxon>Deinococci</taxon>
        <taxon>Deinococcales</taxon>
        <taxon>Deinococcaceae</taxon>
        <taxon>Deinococcus</taxon>
    </lineage>
</organism>
<sequence>MTNWCQNRLVVTGADDVLGAWRAAQQGAAPGDDQGSVVTQALSFAAQVPVPPEVMARGYNVGGLGDLRRVVSLQSGGVDPLPGVPLDGAAWQTMHWGSSRDADDVEVVAAPGVLTVTFASAWSAPVPWLETVGALWPDLTFELWGIEPGNDLFVHARLEAGRVVLMDERAPTPEELLAWGYDVDEG</sequence>
<comment type="caution">
    <text evidence="1">The sequence shown here is derived from an EMBL/GenBank/DDBJ whole genome shotgun (WGS) entry which is preliminary data.</text>
</comment>
<dbReference type="RefSeq" id="WP_162621374.1">
    <property type="nucleotide sequence ID" value="NZ_BMQG01000004.1"/>
</dbReference>
<accession>A0A8H9GSJ1</accession>
<protein>
    <recommendedName>
        <fullName evidence="3">YubB ferredoxin-like domain-containing protein</fullName>
    </recommendedName>
</protein>
<evidence type="ECO:0000313" key="1">
    <source>
        <dbReference type="EMBL" id="GGM40302.1"/>
    </source>
</evidence>
<keyword evidence="2" id="KW-1185">Reference proteome</keyword>
<evidence type="ECO:0008006" key="3">
    <source>
        <dbReference type="Google" id="ProtNLM"/>
    </source>
</evidence>
<evidence type="ECO:0000313" key="2">
    <source>
        <dbReference type="Proteomes" id="UP000600547"/>
    </source>
</evidence>
<dbReference type="AlphaFoldDB" id="A0A8H9GSJ1"/>
<name>A0A8H9GSJ1_9DEIO</name>
<reference evidence="2" key="1">
    <citation type="journal article" date="2019" name="Int. J. Syst. Evol. Microbiol.">
        <title>The Global Catalogue of Microorganisms (GCM) 10K type strain sequencing project: providing services to taxonomists for standard genome sequencing and annotation.</title>
        <authorList>
            <consortium name="The Broad Institute Genomics Platform"/>
            <consortium name="The Broad Institute Genome Sequencing Center for Infectious Disease"/>
            <person name="Wu L."/>
            <person name="Ma J."/>
        </authorList>
    </citation>
    <scope>NUCLEOTIDE SEQUENCE [LARGE SCALE GENOMIC DNA]</scope>
    <source>
        <strain evidence="2">JCM 31047</strain>
    </source>
</reference>
<gene>
    <name evidence="1" type="ORF">GCM10008956_15960</name>
</gene>
<proteinExistence type="predicted"/>
<dbReference type="EMBL" id="BMQG01000004">
    <property type="protein sequence ID" value="GGM40302.1"/>
    <property type="molecule type" value="Genomic_DNA"/>
</dbReference>
<dbReference type="Proteomes" id="UP000600547">
    <property type="component" value="Unassembled WGS sequence"/>
</dbReference>